<dbReference type="EMBL" id="GBXM01056068">
    <property type="protein sequence ID" value="JAH52509.1"/>
    <property type="molecule type" value="Transcribed_RNA"/>
</dbReference>
<evidence type="ECO:0000313" key="1">
    <source>
        <dbReference type="EMBL" id="JAH52509.1"/>
    </source>
</evidence>
<reference evidence="1" key="2">
    <citation type="journal article" date="2015" name="Fish Shellfish Immunol.">
        <title>Early steps in the European eel (Anguilla anguilla)-Vibrio vulnificus interaction in the gills: Role of the RtxA13 toxin.</title>
        <authorList>
            <person name="Callol A."/>
            <person name="Pajuelo D."/>
            <person name="Ebbesson L."/>
            <person name="Teles M."/>
            <person name="MacKenzie S."/>
            <person name="Amaro C."/>
        </authorList>
    </citation>
    <scope>NUCLEOTIDE SEQUENCE</scope>
</reference>
<reference evidence="1" key="1">
    <citation type="submission" date="2014-11" db="EMBL/GenBank/DDBJ databases">
        <authorList>
            <person name="Amaro Gonzalez C."/>
        </authorList>
    </citation>
    <scope>NUCLEOTIDE SEQUENCE</scope>
</reference>
<proteinExistence type="predicted"/>
<sequence>MPPQNLQPFQGKKSGEVKYVINCFIESIK</sequence>
<organism evidence="1">
    <name type="scientific">Anguilla anguilla</name>
    <name type="common">European freshwater eel</name>
    <name type="synonym">Muraena anguilla</name>
    <dbReference type="NCBI Taxonomy" id="7936"/>
    <lineage>
        <taxon>Eukaryota</taxon>
        <taxon>Metazoa</taxon>
        <taxon>Chordata</taxon>
        <taxon>Craniata</taxon>
        <taxon>Vertebrata</taxon>
        <taxon>Euteleostomi</taxon>
        <taxon>Actinopterygii</taxon>
        <taxon>Neopterygii</taxon>
        <taxon>Teleostei</taxon>
        <taxon>Anguilliformes</taxon>
        <taxon>Anguillidae</taxon>
        <taxon>Anguilla</taxon>
    </lineage>
</organism>
<name>A0A0E9TFR0_ANGAN</name>
<protein>
    <submittedName>
        <fullName evidence="1">Uncharacterized protein</fullName>
    </submittedName>
</protein>
<accession>A0A0E9TFR0</accession>
<dbReference type="AlphaFoldDB" id="A0A0E9TFR0"/>